<dbReference type="GO" id="GO:0000045">
    <property type="term" value="P:autophagosome assembly"/>
    <property type="evidence" value="ECO:0007669"/>
    <property type="project" value="TreeGrafter"/>
</dbReference>
<keyword evidence="5" id="KW-0256">Endoplasmic reticulum</keyword>
<proteinExistence type="inferred from homology"/>
<dbReference type="Proteomes" id="UP001221413">
    <property type="component" value="Unassembled WGS sequence"/>
</dbReference>
<dbReference type="GO" id="GO:0072546">
    <property type="term" value="C:EMC complex"/>
    <property type="evidence" value="ECO:0007669"/>
    <property type="project" value="InterPro"/>
</dbReference>
<evidence type="ECO:0000256" key="7">
    <source>
        <dbReference type="ARBA" id="ARBA00023136"/>
    </source>
</evidence>
<evidence type="ECO:0000256" key="1">
    <source>
        <dbReference type="ARBA" id="ARBA00004477"/>
    </source>
</evidence>
<gene>
    <name evidence="10" type="ORF">Dda_6699</name>
</gene>
<evidence type="ECO:0000256" key="6">
    <source>
        <dbReference type="ARBA" id="ARBA00022989"/>
    </source>
</evidence>
<dbReference type="EMBL" id="JAQGDS010000008">
    <property type="protein sequence ID" value="KAJ6258651.1"/>
    <property type="molecule type" value="Genomic_DNA"/>
</dbReference>
<keyword evidence="7 9" id="KW-0472">Membrane</keyword>
<organism evidence="10 11">
    <name type="scientific">Drechslerella dactyloides</name>
    <name type="common">Nematode-trapping fungus</name>
    <name type="synonym">Arthrobotrys dactyloides</name>
    <dbReference type="NCBI Taxonomy" id="74499"/>
    <lineage>
        <taxon>Eukaryota</taxon>
        <taxon>Fungi</taxon>
        <taxon>Dikarya</taxon>
        <taxon>Ascomycota</taxon>
        <taxon>Pezizomycotina</taxon>
        <taxon>Orbiliomycetes</taxon>
        <taxon>Orbiliales</taxon>
        <taxon>Orbiliaceae</taxon>
        <taxon>Drechslerella</taxon>
    </lineage>
</organism>
<name>A0AAD6IUE3_DREDA</name>
<sequence length="147" mass="16221">MLFLENNILHPTASFPIDRQYPPSPPVDRHRSSQEAKMNAEERDLQLHPIVPENVIANSKTIVDLHSLSSSLLGIAAGILGLESYSGFLFYLLGTLFVSFLIITFPMGGKPNVYVRGGWKDVVLADVTGGVMGYVLTWTLFFGLVRV</sequence>
<dbReference type="Pfam" id="PF07019">
    <property type="entry name" value="EMC6"/>
    <property type="match status" value="1"/>
</dbReference>
<dbReference type="InterPro" id="IPR029008">
    <property type="entry name" value="EMC6-like"/>
</dbReference>
<feature type="region of interest" description="Disordered" evidence="8">
    <location>
        <begin position="14"/>
        <end position="38"/>
    </location>
</feature>
<evidence type="ECO:0000313" key="11">
    <source>
        <dbReference type="Proteomes" id="UP001221413"/>
    </source>
</evidence>
<keyword evidence="6 9" id="KW-1133">Transmembrane helix</keyword>
<evidence type="ECO:0000256" key="9">
    <source>
        <dbReference type="SAM" id="Phobius"/>
    </source>
</evidence>
<keyword evidence="11" id="KW-1185">Reference proteome</keyword>
<dbReference type="GO" id="GO:0034975">
    <property type="term" value="P:protein folding in endoplasmic reticulum"/>
    <property type="evidence" value="ECO:0007669"/>
    <property type="project" value="TreeGrafter"/>
</dbReference>
<dbReference type="PANTHER" id="PTHR20994">
    <property type="entry name" value="ER MEMBRANE PROTEIN COMPLEX SUBUNIT 6"/>
    <property type="match status" value="1"/>
</dbReference>
<reference evidence="10" key="1">
    <citation type="submission" date="2023-01" db="EMBL/GenBank/DDBJ databases">
        <title>The chitinases involved in constricting ring structure development in the nematode-trapping fungus Drechslerella dactyloides.</title>
        <authorList>
            <person name="Wang R."/>
            <person name="Zhang L."/>
            <person name="Tang P."/>
            <person name="Li S."/>
            <person name="Liang L."/>
        </authorList>
    </citation>
    <scope>NUCLEOTIDE SEQUENCE</scope>
    <source>
        <strain evidence="10">YMF1.00031</strain>
    </source>
</reference>
<evidence type="ECO:0000256" key="3">
    <source>
        <dbReference type="ARBA" id="ARBA00020827"/>
    </source>
</evidence>
<evidence type="ECO:0000313" key="10">
    <source>
        <dbReference type="EMBL" id="KAJ6258651.1"/>
    </source>
</evidence>
<protein>
    <recommendedName>
        <fullName evidence="3">ER membrane protein complex subunit 6</fullName>
    </recommendedName>
</protein>
<dbReference type="PANTHER" id="PTHR20994:SF0">
    <property type="entry name" value="ER MEMBRANE PROTEIN COMPLEX SUBUNIT 6"/>
    <property type="match status" value="1"/>
</dbReference>
<evidence type="ECO:0000256" key="4">
    <source>
        <dbReference type="ARBA" id="ARBA00022692"/>
    </source>
</evidence>
<comment type="caution">
    <text evidence="10">The sequence shown here is derived from an EMBL/GenBank/DDBJ whole genome shotgun (WGS) entry which is preliminary data.</text>
</comment>
<feature type="transmembrane region" description="Helical" evidence="9">
    <location>
        <begin position="127"/>
        <end position="145"/>
    </location>
</feature>
<dbReference type="InterPro" id="IPR008504">
    <property type="entry name" value="Emc6"/>
</dbReference>
<dbReference type="AlphaFoldDB" id="A0AAD6IUE3"/>
<comment type="similarity">
    <text evidence="2">Belongs to the EMC6 family.</text>
</comment>
<accession>A0AAD6IUE3</accession>
<keyword evidence="4 9" id="KW-0812">Transmembrane</keyword>
<feature type="compositionally biased region" description="Basic and acidic residues" evidence="8">
    <location>
        <begin position="27"/>
        <end position="38"/>
    </location>
</feature>
<comment type="subcellular location">
    <subcellularLocation>
        <location evidence="1">Endoplasmic reticulum membrane</location>
        <topology evidence="1">Multi-pass membrane protein</topology>
    </subcellularLocation>
</comment>
<evidence type="ECO:0000256" key="8">
    <source>
        <dbReference type="SAM" id="MobiDB-lite"/>
    </source>
</evidence>
<feature type="transmembrane region" description="Helical" evidence="9">
    <location>
        <begin position="88"/>
        <end position="107"/>
    </location>
</feature>
<evidence type="ECO:0000256" key="5">
    <source>
        <dbReference type="ARBA" id="ARBA00022824"/>
    </source>
</evidence>
<evidence type="ECO:0000256" key="2">
    <source>
        <dbReference type="ARBA" id="ARBA00009436"/>
    </source>
</evidence>